<dbReference type="EMBL" id="CP031733">
    <property type="protein sequence ID" value="AXQ79554.1"/>
    <property type="molecule type" value="Genomic_DNA"/>
</dbReference>
<accession>A0A346NEV9</accession>
<evidence type="ECO:0000313" key="6">
    <source>
        <dbReference type="Proteomes" id="UP000262901"/>
    </source>
</evidence>
<dbReference type="Proteomes" id="UP000262901">
    <property type="component" value="Unassembled WGS sequence"/>
</dbReference>
<evidence type="ECO:0000313" key="5">
    <source>
        <dbReference type="Proteomes" id="UP000246115"/>
    </source>
</evidence>
<proteinExistence type="predicted"/>
<name>A0A372KML6_9STRE</name>
<dbReference type="KEGG" id="schj:DDV21_011025"/>
<reference evidence="5" key="3">
    <citation type="submission" date="2018-08" db="EMBL/GenBank/DDBJ databases">
        <title>Streptococcus chenjunshii sp. nov., isolated from stools sample of the Tibetan antelope in the Qinghai-Tibet plateau, China.</title>
        <authorList>
            <person name="Tian Z."/>
        </authorList>
    </citation>
    <scope>NUCLEOTIDE SEQUENCE [LARGE SCALE GENOMIC DNA]</scope>
    <source>
        <strain evidence="5">Z15</strain>
    </source>
</reference>
<gene>
    <name evidence="2" type="ORF">DDV21_011025</name>
    <name evidence="3" type="ORF">DDV22_03080</name>
    <name evidence="4" type="ORF">DDV23_04165</name>
</gene>
<evidence type="ECO:0000313" key="2">
    <source>
        <dbReference type="EMBL" id="AXQ79554.1"/>
    </source>
</evidence>
<keyword evidence="7" id="KW-1185">Reference proteome</keyword>
<dbReference type="Proteomes" id="UP000246115">
    <property type="component" value="Chromosome"/>
</dbReference>
<feature type="region of interest" description="Disordered" evidence="1">
    <location>
        <begin position="59"/>
        <end position="79"/>
    </location>
</feature>
<dbReference type="Proteomes" id="UP000264056">
    <property type="component" value="Unassembled WGS sequence"/>
</dbReference>
<evidence type="ECO:0000256" key="1">
    <source>
        <dbReference type="SAM" id="MobiDB-lite"/>
    </source>
</evidence>
<reference evidence="2" key="4">
    <citation type="journal article" date="2019" name="Int. J. Syst. Evol. Microbiol.">
        <title>Streptococcus chenjunshii sp. nov. isolated from feces of Tibetan antelopes.</title>
        <authorList>
            <person name="Tian Z."/>
            <person name="Lu S."/>
            <person name="Jin D."/>
            <person name="Yang J."/>
            <person name="Pu J."/>
            <person name="Lai X.H."/>
            <person name="Bai X.N."/>
            <person name="Wu X.M."/>
            <person name="Li J."/>
            <person name="Wang S."/>
            <person name="Xu J."/>
        </authorList>
    </citation>
    <scope>NUCLEOTIDE SEQUENCE</scope>
    <source>
        <strain evidence="2">Z15</strain>
    </source>
</reference>
<evidence type="ECO:0000313" key="3">
    <source>
        <dbReference type="EMBL" id="RFU51469.1"/>
    </source>
</evidence>
<dbReference type="EMBL" id="QVQY01000005">
    <property type="protein sequence ID" value="RFU51469.1"/>
    <property type="molecule type" value="Genomic_DNA"/>
</dbReference>
<reference evidence="4 6" key="2">
    <citation type="submission" date="2018-08" db="EMBL/GenBank/DDBJ databases">
        <title>Draft genome of Streptococcus sp. nov. Z1.</title>
        <authorList>
            <person name="Tian Z."/>
        </authorList>
    </citation>
    <scope>NUCLEOTIDE SEQUENCE [LARGE SCALE GENOMIC DNA]</scope>
    <source>
        <strain evidence="4">Z1</strain>
        <strain evidence="6">Z1(2018)</strain>
    </source>
</reference>
<dbReference type="AlphaFoldDB" id="A0A372KML6"/>
<protein>
    <submittedName>
        <fullName evidence="4">Uncharacterized protein</fullName>
    </submittedName>
</protein>
<sequence length="79" mass="8691">MDDIAAPAFHKAFFFSVINISHFPVFIKKKLTIYNKNRINDSLQVRELCYLSSVSLPSCSGKGGQTKSQISGLPSALDV</sequence>
<dbReference type="EMBL" id="QVQZ01000006">
    <property type="protein sequence ID" value="RFU53550.1"/>
    <property type="molecule type" value="Genomic_DNA"/>
</dbReference>
<reference evidence="3 7" key="1">
    <citation type="submission" date="2018-08" db="EMBL/GenBank/DDBJ databases">
        <title>Draft genome of Streptococcus sp .nov. Z2.</title>
        <authorList>
            <person name="Tian Z."/>
        </authorList>
    </citation>
    <scope>NUCLEOTIDE SEQUENCE [LARGE SCALE GENOMIC DNA]</scope>
    <source>
        <strain evidence="3 7">Z2</strain>
    </source>
</reference>
<evidence type="ECO:0000313" key="4">
    <source>
        <dbReference type="EMBL" id="RFU53550.1"/>
    </source>
</evidence>
<organism evidence="4 6">
    <name type="scientific">Streptococcus chenjunshii</name>
    <dbReference type="NCBI Taxonomy" id="2173853"/>
    <lineage>
        <taxon>Bacteria</taxon>
        <taxon>Bacillati</taxon>
        <taxon>Bacillota</taxon>
        <taxon>Bacilli</taxon>
        <taxon>Lactobacillales</taxon>
        <taxon>Streptococcaceae</taxon>
        <taxon>Streptococcus</taxon>
    </lineage>
</organism>
<accession>A0A372KML6</accession>
<evidence type="ECO:0000313" key="7">
    <source>
        <dbReference type="Proteomes" id="UP000264056"/>
    </source>
</evidence>